<dbReference type="PANTHER" id="PTHR33133">
    <property type="entry name" value="OS08G0107100 PROTEIN-RELATED"/>
    <property type="match status" value="1"/>
</dbReference>
<dbReference type="PANTHER" id="PTHR33133:SF3">
    <property type="entry name" value="TRANSMEMBRANE PROTEIN"/>
    <property type="match status" value="1"/>
</dbReference>
<organism evidence="2 3">
    <name type="scientific">Gossypium australe</name>
    <dbReference type="NCBI Taxonomy" id="47621"/>
    <lineage>
        <taxon>Eukaryota</taxon>
        <taxon>Viridiplantae</taxon>
        <taxon>Streptophyta</taxon>
        <taxon>Embryophyta</taxon>
        <taxon>Tracheophyta</taxon>
        <taxon>Spermatophyta</taxon>
        <taxon>Magnoliopsida</taxon>
        <taxon>eudicotyledons</taxon>
        <taxon>Gunneridae</taxon>
        <taxon>Pentapetalae</taxon>
        <taxon>rosids</taxon>
        <taxon>malvids</taxon>
        <taxon>Malvales</taxon>
        <taxon>Malvaceae</taxon>
        <taxon>Malvoideae</taxon>
        <taxon>Gossypium</taxon>
    </lineage>
</organism>
<dbReference type="AlphaFoldDB" id="A0A5B6W364"/>
<dbReference type="EMBL" id="SMMG02000005">
    <property type="protein sequence ID" value="KAA3475786.1"/>
    <property type="molecule type" value="Genomic_DNA"/>
</dbReference>
<feature type="transmembrane region" description="Helical" evidence="1">
    <location>
        <begin position="22"/>
        <end position="42"/>
    </location>
</feature>
<keyword evidence="1" id="KW-1133">Transmembrane helix</keyword>
<comment type="caution">
    <text evidence="2">The sequence shown here is derived from an EMBL/GenBank/DDBJ whole genome shotgun (WGS) entry which is preliminary data.</text>
</comment>
<reference evidence="3" key="1">
    <citation type="journal article" date="2019" name="Plant Biotechnol. J.">
        <title>Genome sequencing of the Australian wild diploid species Gossypium australe highlights disease resistance and delayed gland morphogenesis.</title>
        <authorList>
            <person name="Cai Y."/>
            <person name="Cai X."/>
            <person name="Wang Q."/>
            <person name="Wang P."/>
            <person name="Zhang Y."/>
            <person name="Cai C."/>
            <person name="Xu Y."/>
            <person name="Wang K."/>
            <person name="Zhou Z."/>
            <person name="Wang C."/>
            <person name="Geng S."/>
            <person name="Li B."/>
            <person name="Dong Q."/>
            <person name="Hou Y."/>
            <person name="Wang H."/>
            <person name="Ai P."/>
            <person name="Liu Z."/>
            <person name="Yi F."/>
            <person name="Sun M."/>
            <person name="An G."/>
            <person name="Cheng J."/>
            <person name="Zhang Y."/>
            <person name="Shi Q."/>
            <person name="Xie Y."/>
            <person name="Shi X."/>
            <person name="Chang Y."/>
            <person name="Huang F."/>
            <person name="Chen Y."/>
            <person name="Hong S."/>
            <person name="Mi L."/>
            <person name="Sun Q."/>
            <person name="Zhang L."/>
            <person name="Zhou B."/>
            <person name="Peng R."/>
            <person name="Zhang X."/>
            <person name="Liu F."/>
        </authorList>
    </citation>
    <scope>NUCLEOTIDE SEQUENCE [LARGE SCALE GENOMIC DNA]</scope>
    <source>
        <strain evidence="3">cv. PA1801</strain>
    </source>
</reference>
<accession>A0A5B6W364</accession>
<gene>
    <name evidence="2" type="ORF">EPI10_025923</name>
</gene>
<keyword evidence="1" id="KW-0472">Membrane</keyword>
<keyword evidence="1 2" id="KW-0812">Transmembrane</keyword>
<name>A0A5B6W364_9ROSI</name>
<sequence>MEEHSGFLAILKACVLLRGRTLTGLTLAVVVNLALAAIEALFHYRVVRAYHDAGGLTGEIMEE</sequence>
<proteinExistence type="predicted"/>
<evidence type="ECO:0000313" key="3">
    <source>
        <dbReference type="Proteomes" id="UP000325315"/>
    </source>
</evidence>
<dbReference type="Proteomes" id="UP000325315">
    <property type="component" value="Unassembled WGS sequence"/>
</dbReference>
<keyword evidence="3" id="KW-1185">Reference proteome</keyword>
<evidence type="ECO:0000313" key="2">
    <source>
        <dbReference type="EMBL" id="KAA3475786.1"/>
    </source>
</evidence>
<protein>
    <submittedName>
        <fullName evidence="2">Transmembrane protein</fullName>
    </submittedName>
</protein>
<evidence type="ECO:0000256" key="1">
    <source>
        <dbReference type="SAM" id="Phobius"/>
    </source>
</evidence>